<comment type="subcellular location">
    <subcellularLocation>
        <location evidence="1">Early endosome membrane</location>
        <topology evidence="1">Peripheral membrane protein</topology>
        <orientation evidence="1">Cytoplasmic side</orientation>
    </subcellularLocation>
</comment>
<dbReference type="SMART" id="SM00312">
    <property type="entry name" value="PX"/>
    <property type="match status" value="1"/>
</dbReference>
<evidence type="ECO:0000256" key="1">
    <source>
        <dbReference type="ARBA" id="ARBA00004469"/>
    </source>
</evidence>
<dbReference type="Proteomes" id="UP001162483">
    <property type="component" value="Unassembled WGS sequence"/>
</dbReference>
<dbReference type="Pfam" id="PF00787">
    <property type="entry name" value="PX"/>
    <property type="match status" value="1"/>
</dbReference>
<dbReference type="PANTHER" id="PTHR20939:SF1">
    <property type="entry name" value="SORTING NEXIN-20"/>
    <property type="match status" value="1"/>
</dbReference>
<dbReference type="SUPFAM" id="SSF48452">
    <property type="entry name" value="TPR-like"/>
    <property type="match status" value="1"/>
</dbReference>
<keyword evidence="9" id="KW-1185">Reference proteome</keyword>
<keyword evidence="6" id="KW-0472">Membrane</keyword>
<evidence type="ECO:0000256" key="3">
    <source>
        <dbReference type="ARBA" id="ARBA00022753"/>
    </source>
</evidence>
<comment type="caution">
    <text evidence="8">The sequence shown here is derived from an EMBL/GenBank/DDBJ whole genome shotgun (WGS) entry which is preliminary data.</text>
</comment>
<evidence type="ECO:0000256" key="5">
    <source>
        <dbReference type="ARBA" id="ARBA00023121"/>
    </source>
</evidence>
<keyword evidence="3" id="KW-0967">Endosome</keyword>
<keyword evidence="2" id="KW-0813">Transport</keyword>
<proteinExistence type="predicted"/>
<reference evidence="8" key="1">
    <citation type="submission" date="2023-05" db="EMBL/GenBank/DDBJ databases">
        <authorList>
            <person name="Stuckert A."/>
        </authorList>
    </citation>
    <scope>NUCLEOTIDE SEQUENCE</scope>
</reference>
<gene>
    <name evidence="8" type="ORF">SPARVUS_LOCUS2893247</name>
</gene>
<name>A0ABN9BH36_9NEOB</name>
<accession>A0ABN9BH36</accession>
<dbReference type="InterPro" id="IPR011990">
    <property type="entry name" value="TPR-like_helical_dom_sf"/>
</dbReference>
<feature type="domain" description="PX" evidence="7">
    <location>
        <begin position="20"/>
        <end position="137"/>
    </location>
</feature>
<dbReference type="Gene3D" id="1.25.40.10">
    <property type="entry name" value="Tetratricopeptide repeat domain"/>
    <property type="match status" value="1"/>
</dbReference>
<evidence type="ECO:0000256" key="2">
    <source>
        <dbReference type="ARBA" id="ARBA00022448"/>
    </source>
</evidence>
<dbReference type="InterPro" id="IPR001683">
    <property type="entry name" value="PX_dom"/>
</dbReference>
<dbReference type="InterPro" id="IPR039937">
    <property type="entry name" value="SNX20/SNX21"/>
</dbReference>
<keyword evidence="5" id="KW-0446">Lipid-binding</keyword>
<evidence type="ECO:0000313" key="8">
    <source>
        <dbReference type="EMBL" id="CAI9546904.1"/>
    </source>
</evidence>
<evidence type="ECO:0000259" key="7">
    <source>
        <dbReference type="PROSITE" id="PS50195"/>
    </source>
</evidence>
<keyword evidence="4" id="KW-0653">Protein transport</keyword>
<dbReference type="SUPFAM" id="SSF64268">
    <property type="entry name" value="PX domain"/>
    <property type="match status" value="1"/>
</dbReference>
<evidence type="ECO:0000256" key="6">
    <source>
        <dbReference type="ARBA" id="ARBA00023136"/>
    </source>
</evidence>
<protein>
    <recommendedName>
        <fullName evidence="7">PX domain-containing protein</fullName>
    </recommendedName>
</protein>
<evidence type="ECO:0000313" key="9">
    <source>
        <dbReference type="Proteomes" id="UP001162483"/>
    </source>
</evidence>
<dbReference type="PROSITE" id="PS50195">
    <property type="entry name" value="PX"/>
    <property type="match status" value="1"/>
</dbReference>
<dbReference type="EMBL" id="CATNWA010004021">
    <property type="protein sequence ID" value="CAI9546904.1"/>
    <property type="molecule type" value="Genomic_DNA"/>
</dbReference>
<evidence type="ECO:0000256" key="4">
    <source>
        <dbReference type="ARBA" id="ARBA00022927"/>
    </source>
</evidence>
<dbReference type="Gene3D" id="3.30.1520.10">
    <property type="entry name" value="Phox-like domain"/>
    <property type="match status" value="1"/>
</dbReference>
<dbReference type="PANTHER" id="PTHR20939">
    <property type="entry name" value="SORTING NEXIN 20, 21"/>
    <property type="match status" value="1"/>
</dbReference>
<dbReference type="InterPro" id="IPR036871">
    <property type="entry name" value="PX_dom_sf"/>
</dbReference>
<sequence>MTTRELQLYWQKEKYDGKPVRLLFQIHSTRIAEDFLSKFVLYKIVIIKTGSFDGKKVFIERRYSDFERLHRNLLKDFKDEMEDVVFPKKILMGNLTEEIIRKRMVALKDYLGELYAIRSVRKSCQFVAFFIESELEEGYSCIRGGQYKKARETLEQVLYLQEKLVEHCPIMMVLTLCALVVCHKDMDQLESAYETGMKALELLQKLPRHRYYNPLLETLISLAYKLGKDFLSLREKFEHGENRKTRSSFEGEMITLKELVVKERVPTD</sequence>
<organism evidence="8 9">
    <name type="scientific">Staurois parvus</name>
    <dbReference type="NCBI Taxonomy" id="386267"/>
    <lineage>
        <taxon>Eukaryota</taxon>
        <taxon>Metazoa</taxon>
        <taxon>Chordata</taxon>
        <taxon>Craniata</taxon>
        <taxon>Vertebrata</taxon>
        <taxon>Euteleostomi</taxon>
        <taxon>Amphibia</taxon>
        <taxon>Batrachia</taxon>
        <taxon>Anura</taxon>
        <taxon>Neobatrachia</taxon>
        <taxon>Ranoidea</taxon>
        <taxon>Ranidae</taxon>
        <taxon>Staurois</taxon>
    </lineage>
</organism>